<organism evidence="3 5">
    <name type="scientific">Pseudomonas tohonis</name>
    <dbReference type="NCBI Taxonomy" id="2725477"/>
    <lineage>
        <taxon>Bacteria</taxon>
        <taxon>Pseudomonadati</taxon>
        <taxon>Pseudomonadota</taxon>
        <taxon>Gammaproteobacteria</taxon>
        <taxon>Pseudomonadales</taxon>
        <taxon>Pseudomonadaceae</taxon>
        <taxon>Pseudomonas</taxon>
    </lineage>
</organism>
<dbReference type="NCBIfam" id="NF033105">
    <property type="entry name" value="bla_subclass_B3"/>
    <property type="match status" value="1"/>
</dbReference>
<dbReference type="InterPro" id="IPR036866">
    <property type="entry name" value="RibonucZ/Hydroxyglut_hydro"/>
</dbReference>
<evidence type="ECO:0000313" key="5">
    <source>
        <dbReference type="Proteomes" id="UP000509383"/>
    </source>
</evidence>
<dbReference type="InterPro" id="IPR001279">
    <property type="entry name" value="Metallo-B-lactamas"/>
</dbReference>
<keyword evidence="6" id="KW-1185">Reference proteome</keyword>
<dbReference type="Proteomes" id="UP000509383">
    <property type="component" value="Chromosome"/>
</dbReference>
<dbReference type="CARD" id="ARO:3007200">
    <property type="molecule name" value="PAM-2"/>
    <property type="mechanism identifier" value="ARO:0001004"/>
    <property type="mechanism name" value="antibiotic inactivation"/>
</dbReference>
<feature type="chain" id="PRO_5026744433" evidence="1">
    <location>
        <begin position="20"/>
        <end position="287"/>
    </location>
</feature>
<dbReference type="SMR" id="A0A6J4E5K8"/>
<feature type="signal peptide" evidence="1">
    <location>
        <begin position="1"/>
        <end position="19"/>
    </location>
</feature>
<dbReference type="PANTHER" id="PTHR42951">
    <property type="entry name" value="METALLO-BETA-LACTAMASE DOMAIN-CONTAINING"/>
    <property type="match status" value="1"/>
</dbReference>
<gene>
    <name evidence="3" type="ORF">TUM18999_24450</name>
    <name evidence="4" type="ORF">TUM20286_21440</name>
</gene>
<dbReference type="KEGG" id="ptw:TUM18999_24450"/>
<dbReference type="EMBL" id="AP023189">
    <property type="protein sequence ID" value="BCG24254.1"/>
    <property type="molecule type" value="Genomic_DNA"/>
</dbReference>
<dbReference type="SMART" id="SM00849">
    <property type="entry name" value="Lactamase_B"/>
    <property type="match status" value="1"/>
</dbReference>
<dbReference type="Proteomes" id="UP001054892">
    <property type="component" value="Unassembled WGS sequence"/>
</dbReference>
<evidence type="ECO:0000256" key="1">
    <source>
        <dbReference type="SAM" id="SignalP"/>
    </source>
</evidence>
<accession>A0A6J4E5K8</accession>
<dbReference type="NCBIfam" id="NF012229">
    <property type="entry name" value="bla_class_B_core"/>
    <property type="match status" value="1"/>
</dbReference>
<protein>
    <submittedName>
        <fullName evidence="3">Subclass B3 metallo-beta-lactamase BJP-1</fullName>
    </submittedName>
    <submittedName>
        <fullName evidence="4">Subclass B3 metallo-beta-lactamase PAM-2</fullName>
    </submittedName>
</protein>
<evidence type="ECO:0000313" key="4">
    <source>
        <dbReference type="EMBL" id="GJN52392.1"/>
    </source>
</evidence>
<evidence type="ECO:0000313" key="6">
    <source>
        <dbReference type="Proteomes" id="UP001054892"/>
    </source>
</evidence>
<keyword evidence="1" id="KW-0732">Signal</keyword>
<evidence type="ECO:0000259" key="2">
    <source>
        <dbReference type="SMART" id="SM00849"/>
    </source>
</evidence>
<dbReference type="InterPro" id="IPR050855">
    <property type="entry name" value="NDM-1-like"/>
</dbReference>
<dbReference type="Gene3D" id="3.60.15.10">
    <property type="entry name" value="Ribonuclease Z/Hydroxyacylglutathione hydrolase-like"/>
    <property type="match status" value="1"/>
</dbReference>
<dbReference type="EMBL" id="BQKM01000003">
    <property type="protein sequence ID" value="GJN52392.1"/>
    <property type="molecule type" value="Genomic_DNA"/>
</dbReference>
<reference evidence="3 5" key="1">
    <citation type="submission" date="2020-05" db="EMBL/GenBank/DDBJ databases">
        <title>Characterization of novel class B3 metallo-beta-lactamase from novel Pseudomonas species.</title>
        <authorList>
            <person name="Yamada K."/>
            <person name="Aoki K."/>
            <person name="Ishii Y."/>
        </authorList>
    </citation>
    <scope>NUCLEOTIDE SEQUENCE [LARGE SCALE GENOMIC DNA]</scope>
    <source>
        <strain evidence="3 5">TUM18999</strain>
        <strain evidence="4 6">TUM20286</strain>
    </source>
</reference>
<dbReference type="SUPFAM" id="SSF56281">
    <property type="entry name" value="Metallo-hydrolase/oxidoreductase"/>
    <property type="match status" value="1"/>
</dbReference>
<dbReference type="Pfam" id="PF00753">
    <property type="entry name" value="Lactamase_B"/>
    <property type="match status" value="1"/>
</dbReference>
<dbReference type="PANTHER" id="PTHR42951:SF17">
    <property type="entry name" value="METALLO-BETA-LACTAMASE DOMAIN-CONTAINING PROTEIN"/>
    <property type="match status" value="1"/>
</dbReference>
<name>A0A6J4E5K8_9PSED</name>
<dbReference type="RefSeq" id="WP_173179784.1">
    <property type="nucleotide sequence ID" value="NG_079249.1"/>
</dbReference>
<evidence type="ECO:0000313" key="3">
    <source>
        <dbReference type="EMBL" id="BCG24254.1"/>
    </source>
</evidence>
<dbReference type="AlphaFoldDB" id="A0A6J4E5K8"/>
<sequence length="287" mass="30772">MRLLASLALPLFAANLAVAAPAQLPQLEAYKGLDAWLVPVEPLRISDHVWQIGTASISALLVKTDAGAVLIDGGMPQVADHLLANMKKLGVAPQDVRLILHSHAHIDHVGPLAAIKRATGAMLVSNAESAVLLQRGGANDIHFGSGMLFEPIQTDRLVQDGEAVTLGDTTFTVHFTPGHTPGSMSWTWADTRDGKPLRIAYSDSLSAPGYQLRHNARYPHLVEAFRASFAAVRALPCDLLLTPHAEGSGWDYANAARPHPQPVSCKAYADKAEANLDKMLAEQANKR</sequence>
<feature type="domain" description="Metallo-beta-lactamase" evidence="2">
    <location>
        <begin position="56"/>
        <end position="244"/>
    </location>
</feature>
<proteinExistence type="predicted"/>
<dbReference type="NCBIfam" id="NF040644">
    <property type="entry name" value="blaPAM"/>
    <property type="match status" value="1"/>
</dbReference>